<sequence>MNTATAKLNYLRMAPRKTRLVANMIKGLSANEAEAQLLLHSKKAGEPILKLLRSAIANAKQKNIQLENLFVKEIRVDQGPMLKRFMPRAQGRATPIQKKTSHITLILAESEKAKVSRFKIVKQERIKKSVAEKIKKEKFRSRTSSLRDRFESKEKSKEEEVIKEVRPVEKSGFARRIFSRKSI</sequence>
<dbReference type="PANTHER" id="PTHR13501">
    <property type="entry name" value="CHLOROPLAST 50S RIBOSOMAL PROTEIN L22-RELATED"/>
    <property type="match status" value="1"/>
</dbReference>
<dbReference type="CDD" id="cd00336">
    <property type="entry name" value="Ribosomal_L22"/>
    <property type="match status" value="1"/>
</dbReference>
<evidence type="ECO:0000256" key="1">
    <source>
        <dbReference type="ARBA" id="ARBA00009451"/>
    </source>
</evidence>
<dbReference type="InterPro" id="IPR036394">
    <property type="entry name" value="Ribosomal_uL22_sf"/>
</dbReference>
<dbReference type="NCBIfam" id="TIGR01044">
    <property type="entry name" value="rplV_bact"/>
    <property type="match status" value="1"/>
</dbReference>
<dbReference type="GO" id="GO:0006412">
    <property type="term" value="P:translation"/>
    <property type="evidence" value="ECO:0007669"/>
    <property type="project" value="UniProtKB-UniRule"/>
</dbReference>
<keyword evidence="2 7" id="KW-0699">rRNA-binding</keyword>
<keyword evidence="5 7" id="KW-0687">Ribonucleoprotein</keyword>
<evidence type="ECO:0000256" key="4">
    <source>
        <dbReference type="ARBA" id="ARBA00022980"/>
    </source>
</evidence>
<comment type="caution">
    <text evidence="11">The sequence shown here is derived from an EMBL/GenBank/DDBJ whole genome shotgun (WGS) entry which is preliminary data.</text>
</comment>
<dbReference type="AlphaFoldDB" id="A0A2M7CQN5"/>
<evidence type="ECO:0000256" key="5">
    <source>
        <dbReference type="ARBA" id="ARBA00023274"/>
    </source>
</evidence>
<evidence type="ECO:0000313" key="12">
    <source>
        <dbReference type="Proteomes" id="UP000230595"/>
    </source>
</evidence>
<comment type="function">
    <text evidence="7 10">This protein binds specifically to 23S rRNA; its binding is stimulated by other ribosomal proteins, e.g., L4, L17, and L20. It is important during the early stages of 50S assembly. It makes multiple contacts with different domains of the 23S rRNA in the assembled 50S subunit and ribosome.</text>
</comment>
<reference evidence="12" key="1">
    <citation type="submission" date="2017-09" db="EMBL/GenBank/DDBJ databases">
        <title>Depth-based differentiation of microbial function through sediment-hosted aquifers and enrichment of novel symbionts in the deep terrestrial subsurface.</title>
        <authorList>
            <person name="Probst A.J."/>
            <person name="Ladd B."/>
            <person name="Jarett J.K."/>
            <person name="Geller-Mcgrath D.E."/>
            <person name="Sieber C.M.K."/>
            <person name="Emerson J.B."/>
            <person name="Anantharaman K."/>
            <person name="Thomas B.C."/>
            <person name="Malmstrom R."/>
            <person name="Stieglmeier M."/>
            <person name="Klingl A."/>
            <person name="Woyke T."/>
            <person name="Ryan C.M."/>
            <person name="Banfield J.F."/>
        </authorList>
    </citation>
    <scope>NUCLEOTIDE SEQUENCE [LARGE SCALE GENOMIC DNA]</scope>
</reference>
<dbReference type="InterPro" id="IPR005727">
    <property type="entry name" value="Ribosomal_uL22_bac/chlpt-type"/>
</dbReference>
<proteinExistence type="inferred from homology"/>
<evidence type="ECO:0000256" key="9">
    <source>
        <dbReference type="RuleBase" id="RU004006"/>
    </source>
</evidence>
<evidence type="ECO:0000256" key="8">
    <source>
        <dbReference type="RuleBase" id="RU004005"/>
    </source>
</evidence>
<dbReference type="InterPro" id="IPR047867">
    <property type="entry name" value="Ribosomal_uL22_bac/org-type"/>
</dbReference>
<accession>A0A2M7CQN5</accession>
<gene>
    <name evidence="7" type="primary">rplV</name>
    <name evidence="11" type="ORF">COS33_00335</name>
</gene>
<dbReference type="GO" id="GO:0003735">
    <property type="term" value="F:structural constituent of ribosome"/>
    <property type="evidence" value="ECO:0007669"/>
    <property type="project" value="InterPro"/>
</dbReference>
<evidence type="ECO:0000256" key="7">
    <source>
        <dbReference type="HAMAP-Rule" id="MF_01331"/>
    </source>
</evidence>
<evidence type="ECO:0000256" key="10">
    <source>
        <dbReference type="RuleBase" id="RU004008"/>
    </source>
</evidence>
<evidence type="ECO:0000256" key="2">
    <source>
        <dbReference type="ARBA" id="ARBA00022730"/>
    </source>
</evidence>
<dbReference type="HAMAP" id="MF_01331_B">
    <property type="entry name" value="Ribosomal_uL22_B"/>
    <property type="match status" value="1"/>
</dbReference>
<name>A0A2M7CQN5_9BACT</name>
<dbReference type="Gene3D" id="3.90.470.10">
    <property type="entry name" value="Ribosomal protein L22/L17"/>
    <property type="match status" value="1"/>
</dbReference>
<organism evidence="11 12">
    <name type="scientific">Candidatus Wolfebacteria bacterium CG02_land_8_20_14_3_00_37_12</name>
    <dbReference type="NCBI Taxonomy" id="1975066"/>
    <lineage>
        <taxon>Bacteria</taxon>
        <taxon>Candidatus Wolfeibacteriota</taxon>
    </lineage>
</organism>
<dbReference type="Pfam" id="PF00237">
    <property type="entry name" value="Ribosomal_L22"/>
    <property type="match status" value="1"/>
</dbReference>
<dbReference type="SUPFAM" id="SSF54843">
    <property type="entry name" value="Ribosomal protein L22"/>
    <property type="match status" value="1"/>
</dbReference>
<evidence type="ECO:0000313" key="11">
    <source>
        <dbReference type="EMBL" id="PIV31965.1"/>
    </source>
</evidence>
<dbReference type="InterPro" id="IPR001063">
    <property type="entry name" value="Ribosomal_uL22"/>
</dbReference>
<comment type="subunit">
    <text evidence="7 9">Part of the 50S ribosomal subunit.</text>
</comment>
<dbReference type="GO" id="GO:0019843">
    <property type="term" value="F:rRNA binding"/>
    <property type="evidence" value="ECO:0007669"/>
    <property type="project" value="UniProtKB-UniRule"/>
</dbReference>
<keyword evidence="3 7" id="KW-0694">RNA-binding</keyword>
<dbReference type="Proteomes" id="UP000230595">
    <property type="component" value="Unassembled WGS sequence"/>
</dbReference>
<evidence type="ECO:0000256" key="3">
    <source>
        <dbReference type="ARBA" id="ARBA00022884"/>
    </source>
</evidence>
<dbReference type="GO" id="GO:0022625">
    <property type="term" value="C:cytosolic large ribosomal subunit"/>
    <property type="evidence" value="ECO:0007669"/>
    <property type="project" value="TreeGrafter"/>
</dbReference>
<keyword evidence="4 7" id="KW-0689">Ribosomal protein</keyword>
<dbReference type="PROSITE" id="PS00464">
    <property type="entry name" value="RIBOSOMAL_L22"/>
    <property type="match status" value="1"/>
</dbReference>
<evidence type="ECO:0000256" key="6">
    <source>
        <dbReference type="ARBA" id="ARBA00035207"/>
    </source>
</evidence>
<comment type="function">
    <text evidence="7">The globular domain of the protein is located near the polypeptide exit tunnel on the outside of the subunit, while an extended beta-hairpin is found that lines the wall of the exit tunnel in the center of the 70S ribosome.</text>
</comment>
<dbReference type="InterPro" id="IPR018260">
    <property type="entry name" value="Ribosomal_uL22_CS"/>
</dbReference>
<dbReference type="PANTHER" id="PTHR13501:SF8">
    <property type="entry name" value="LARGE RIBOSOMAL SUBUNIT PROTEIN UL22M"/>
    <property type="match status" value="1"/>
</dbReference>
<comment type="similarity">
    <text evidence="1 7 8">Belongs to the universal ribosomal protein uL22 family.</text>
</comment>
<protein>
    <recommendedName>
        <fullName evidence="6 7">Large ribosomal subunit protein uL22</fullName>
    </recommendedName>
</protein>
<dbReference type="EMBL" id="PEUH01000006">
    <property type="protein sequence ID" value="PIV31965.1"/>
    <property type="molecule type" value="Genomic_DNA"/>
</dbReference>